<dbReference type="RefSeq" id="WP_052220854.1">
    <property type="nucleotide sequence ID" value="NZ_LHUR01000017.1"/>
</dbReference>
<dbReference type="AlphaFoldDB" id="A0A0L6ZBW7"/>
<dbReference type="Gene3D" id="2.40.50.1020">
    <property type="entry name" value="LytTr DNA-binding domain"/>
    <property type="match status" value="1"/>
</dbReference>
<organism evidence="10 11">
    <name type="scientific">Clostridium homopropionicum DSM 5847</name>
    <dbReference type="NCBI Taxonomy" id="1121318"/>
    <lineage>
        <taxon>Bacteria</taxon>
        <taxon>Bacillati</taxon>
        <taxon>Bacillota</taxon>
        <taxon>Clostridia</taxon>
        <taxon>Eubacteriales</taxon>
        <taxon>Clostridiaceae</taxon>
        <taxon>Clostridium</taxon>
    </lineage>
</organism>
<accession>A0A0L6ZBW7</accession>
<evidence type="ECO:0000313" key="10">
    <source>
        <dbReference type="EMBL" id="KOA20278.1"/>
    </source>
</evidence>
<evidence type="ECO:0000256" key="7">
    <source>
        <dbReference type="PROSITE-ProRule" id="PRU00169"/>
    </source>
</evidence>
<keyword evidence="3" id="KW-0902">Two-component regulatory system</keyword>
<feature type="modified residue" description="4-aspartylphosphate" evidence="7">
    <location>
        <position position="61"/>
    </location>
</feature>
<dbReference type="PANTHER" id="PTHR37299">
    <property type="entry name" value="TRANSCRIPTIONAL REGULATOR-RELATED"/>
    <property type="match status" value="1"/>
</dbReference>
<sequence>MLNIIICEDDSYYREKFENIIKAEIVDLKLNLKTDLSTNNPTDVINHIISKIGNSFIYFLDVELKADINGIELAKIIRKYDSRGYIIFVTSHTELSNLTFKYKVQALDYISKFDTNNFKNSISECLLEAYNDYKNNYLEEKGFIEIDLGNRIIKFSYDEILFFETTTVDHKLRLHTKAGHFEFYGKIKDLEVKLPAYFSKTYRSYLVNTNNIKSINKHTNTISMINDETCYASKKFIKGLKKNV</sequence>
<dbReference type="InterPro" id="IPR046947">
    <property type="entry name" value="LytR-like"/>
</dbReference>
<dbReference type="SUPFAM" id="SSF52172">
    <property type="entry name" value="CheY-like"/>
    <property type="match status" value="1"/>
</dbReference>
<dbReference type="SMART" id="SM00850">
    <property type="entry name" value="LytTR"/>
    <property type="match status" value="1"/>
</dbReference>
<evidence type="ECO:0000256" key="4">
    <source>
        <dbReference type="ARBA" id="ARBA00023159"/>
    </source>
</evidence>
<dbReference type="GO" id="GO:0000156">
    <property type="term" value="F:phosphorelay response regulator activity"/>
    <property type="evidence" value="ECO:0007669"/>
    <property type="project" value="InterPro"/>
</dbReference>
<feature type="domain" description="HTH LytTR-type" evidence="9">
    <location>
        <begin position="144"/>
        <end position="244"/>
    </location>
</feature>
<dbReference type="InterPro" id="IPR001789">
    <property type="entry name" value="Sig_transdc_resp-reg_receiver"/>
</dbReference>
<evidence type="ECO:0000256" key="6">
    <source>
        <dbReference type="ARBA" id="ARBA00037164"/>
    </source>
</evidence>
<dbReference type="PANTHER" id="PTHR37299:SF3">
    <property type="entry name" value="STAGE 0 SPORULATION PROTEIN A HOMOLOG"/>
    <property type="match status" value="1"/>
</dbReference>
<keyword evidence="11" id="KW-1185">Reference proteome</keyword>
<evidence type="ECO:0000256" key="1">
    <source>
        <dbReference type="ARBA" id="ARBA00018672"/>
    </source>
</evidence>
<keyword evidence="4" id="KW-0010">Activator</keyword>
<dbReference type="Pfam" id="PF00072">
    <property type="entry name" value="Response_reg"/>
    <property type="match status" value="1"/>
</dbReference>
<dbReference type="InterPro" id="IPR007492">
    <property type="entry name" value="LytTR_DNA-bd_dom"/>
</dbReference>
<dbReference type="GO" id="GO:0003677">
    <property type="term" value="F:DNA binding"/>
    <property type="evidence" value="ECO:0007669"/>
    <property type="project" value="InterPro"/>
</dbReference>
<evidence type="ECO:0000259" key="8">
    <source>
        <dbReference type="PROSITE" id="PS50110"/>
    </source>
</evidence>
<keyword evidence="7" id="KW-0597">Phosphoprotein</keyword>
<dbReference type="STRING" id="36844.SAMN04488501_11739"/>
<comment type="function">
    <text evidence="6">Required for high-level post-exponential phase expression of a series of secreted proteins.</text>
</comment>
<dbReference type="PROSITE" id="PS50110">
    <property type="entry name" value="RESPONSE_REGULATORY"/>
    <property type="match status" value="1"/>
</dbReference>
<evidence type="ECO:0000256" key="3">
    <source>
        <dbReference type="ARBA" id="ARBA00023012"/>
    </source>
</evidence>
<dbReference type="Gene3D" id="3.40.50.2300">
    <property type="match status" value="1"/>
</dbReference>
<dbReference type="Proteomes" id="UP000037043">
    <property type="component" value="Unassembled WGS sequence"/>
</dbReference>
<evidence type="ECO:0000256" key="5">
    <source>
        <dbReference type="ARBA" id="ARBA00024867"/>
    </source>
</evidence>
<dbReference type="InterPro" id="IPR011006">
    <property type="entry name" value="CheY-like_superfamily"/>
</dbReference>
<proteinExistence type="predicted"/>
<dbReference type="PROSITE" id="PS50930">
    <property type="entry name" value="HTH_LYTTR"/>
    <property type="match status" value="1"/>
</dbReference>
<gene>
    <name evidence="10" type="primary">agrA</name>
    <name evidence="10" type="ORF">CLHOM_12740</name>
</gene>
<evidence type="ECO:0000256" key="2">
    <source>
        <dbReference type="ARBA" id="ARBA00022490"/>
    </source>
</evidence>
<comment type="caution">
    <text evidence="10">The sequence shown here is derived from an EMBL/GenBank/DDBJ whole genome shotgun (WGS) entry which is preliminary data.</text>
</comment>
<keyword evidence="2" id="KW-0963">Cytoplasm</keyword>
<comment type="function">
    <text evidence="5">May play the central regulatory role in sporulation. It may be an element of the effector pathway responsible for the activation of sporulation genes in response to nutritional stress. Spo0A may act in concert with spo0H (a sigma factor) to control the expression of some genes that are critical to the sporulation process.</text>
</comment>
<protein>
    <recommendedName>
        <fullName evidence="1">Stage 0 sporulation protein A homolog</fullName>
    </recommendedName>
</protein>
<name>A0A0L6ZBW7_9CLOT</name>
<dbReference type="PATRIC" id="fig|1121318.3.peg.1288"/>
<evidence type="ECO:0000259" key="9">
    <source>
        <dbReference type="PROSITE" id="PS50930"/>
    </source>
</evidence>
<dbReference type="Pfam" id="PF04397">
    <property type="entry name" value="LytTR"/>
    <property type="match status" value="1"/>
</dbReference>
<dbReference type="EMBL" id="LHUR01000017">
    <property type="protein sequence ID" value="KOA20278.1"/>
    <property type="molecule type" value="Genomic_DNA"/>
</dbReference>
<feature type="domain" description="Response regulatory" evidence="8">
    <location>
        <begin position="3"/>
        <end position="127"/>
    </location>
</feature>
<evidence type="ECO:0000313" key="11">
    <source>
        <dbReference type="Proteomes" id="UP000037043"/>
    </source>
</evidence>
<reference evidence="11" key="1">
    <citation type="submission" date="2015-08" db="EMBL/GenBank/DDBJ databases">
        <title>Genome sequence of the strict anaerobe Clostridium homopropionicum LuHBu1 (DSM 5847T).</title>
        <authorList>
            <person name="Poehlein A."/>
            <person name="Beck M."/>
            <person name="Schiel-Bengelsdorf B."/>
            <person name="Bengelsdorf F.R."/>
            <person name="Daniel R."/>
            <person name="Duerre P."/>
        </authorList>
    </citation>
    <scope>NUCLEOTIDE SEQUENCE [LARGE SCALE GENOMIC DNA]</scope>
    <source>
        <strain evidence="11">DSM 5847</strain>
    </source>
</reference>